<dbReference type="InterPro" id="IPR048972">
    <property type="entry name" value="PMI1_PMIR1-2_C"/>
</dbReference>
<evidence type="ECO:0000256" key="1">
    <source>
        <dbReference type="SAM" id="MobiDB-lite"/>
    </source>
</evidence>
<feature type="domain" description="C2 NT-type" evidence="2">
    <location>
        <begin position="97"/>
        <end position="245"/>
    </location>
</feature>
<feature type="region of interest" description="Disordered" evidence="1">
    <location>
        <begin position="1001"/>
        <end position="1024"/>
    </location>
</feature>
<feature type="region of interest" description="Disordered" evidence="1">
    <location>
        <begin position="1"/>
        <end position="22"/>
    </location>
</feature>
<organism evidence="3">
    <name type="scientific">Rhizophora mucronata</name>
    <name type="common">Asiatic mangrove</name>
    <dbReference type="NCBI Taxonomy" id="61149"/>
    <lineage>
        <taxon>Eukaryota</taxon>
        <taxon>Viridiplantae</taxon>
        <taxon>Streptophyta</taxon>
        <taxon>Embryophyta</taxon>
        <taxon>Tracheophyta</taxon>
        <taxon>Spermatophyta</taxon>
        <taxon>Magnoliopsida</taxon>
        <taxon>eudicotyledons</taxon>
        <taxon>Gunneridae</taxon>
        <taxon>Pentapetalae</taxon>
        <taxon>rosids</taxon>
        <taxon>fabids</taxon>
        <taxon>Malpighiales</taxon>
        <taxon>Rhizophoraceae</taxon>
        <taxon>Rhizophora</taxon>
    </lineage>
</organism>
<feature type="compositionally biased region" description="Basic and acidic residues" evidence="1">
    <location>
        <begin position="54"/>
        <end position="63"/>
    </location>
</feature>
<dbReference type="EMBL" id="GGEC01081253">
    <property type="protein sequence ID" value="MBX61737.1"/>
    <property type="molecule type" value="Transcribed_RNA"/>
</dbReference>
<dbReference type="PROSITE" id="PS51840">
    <property type="entry name" value="C2_NT"/>
    <property type="match status" value="1"/>
</dbReference>
<dbReference type="InterPro" id="IPR039614">
    <property type="entry name" value="PMI1-like"/>
</dbReference>
<protein>
    <submittedName>
        <fullName evidence="3">Uncharacterized protein LOC105122155</fullName>
    </submittedName>
</protein>
<dbReference type="InterPro" id="IPR019448">
    <property type="entry name" value="NT-C2"/>
</dbReference>
<dbReference type="PANTHER" id="PTHR33414:SF10">
    <property type="entry name" value="PROTEIN PLASTID MOVEMENT IMPAIRED 1-RELATED 2"/>
    <property type="match status" value="1"/>
</dbReference>
<feature type="compositionally biased region" description="Basic and acidic residues" evidence="1">
    <location>
        <begin position="1015"/>
        <end position="1024"/>
    </location>
</feature>
<dbReference type="PANTHER" id="PTHR33414">
    <property type="entry name" value="PROTEIN PLASTID MOVEMENT IMPAIRED 1-RELATED 1"/>
    <property type="match status" value="1"/>
</dbReference>
<feature type="region of interest" description="Disordered" evidence="1">
    <location>
        <begin position="44"/>
        <end position="63"/>
    </location>
</feature>
<name>A0A2P2Q429_RHIMU</name>
<evidence type="ECO:0000259" key="2">
    <source>
        <dbReference type="PROSITE" id="PS51840"/>
    </source>
</evidence>
<dbReference type="Pfam" id="PF10358">
    <property type="entry name" value="NT-C2"/>
    <property type="match status" value="1"/>
</dbReference>
<proteinExistence type="predicted"/>
<dbReference type="AlphaFoldDB" id="A0A2P2Q429"/>
<reference evidence="3" key="1">
    <citation type="submission" date="2018-02" db="EMBL/GenBank/DDBJ databases">
        <title>Rhizophora mucronata_Transcriptome.</title>
        <authorList>
            <person name="Meera S.P."/>
            <person name="Sreeshan A."/>
            <person name="Augustine A."/>
        </authorList>
    </citation>
    <scope>NUCLEOTIDE SEQUENCE</scope>
    <source>
        <tissue evidence="3">Leaf</tissue>
    </source>
</reference>
<accession>A0A2P2Q429</accession>
<evidence type="ECO:0000313" key="3">
    <source>
        <dbReference type="EMBL" id="MBX61737.1"/>
    </source>
</evidence>
<dbReference type="Pfam" id="PF21745">
    <property type="entry name" value="PMI1_PMIR1-2_C"/>
    <property type="match status" value="1"/>
</dbReference>
<sequence length="1133" mass="126703">MMLSRTESGDGERDGNPNNAQLSHDIKVISKALYLHQAPRKALVSTSGAGARSKSVERPRLTESKSHIDQDILDGSVWSEDKKLSSGWSWKKPLKALSHIRRQKFNISCVLHVHSIKELPPKFNDIDLSVHWKRKNEDVKTRPSGVVNGNVEFDETLMHKCHVYGSRTGPLHSAKYEAKLFLIYASVVGAPGIDMGKHWVDLTRLLPLTLEELEGEKATGKWTTSFKLSGKAKGATLNVSFGFSLVRNSSIESRSNLNISKFVDLAQNSSHALEQRTDLESHNSSGVLQRVGSIPTNWIDHFPHFSQHVDVKICDEVPRNPGIELSESINFLYEKLNEVHLHNSVDLDMPSQEVWPHKQKVDLDSEADQEGSEKYDHADFTVIEQRIEVLDKKEIELEKVTVYRTNSSPIEIIDVDEIIRDDDATLDVETNFHSEDIICDSYKDRIKVDDCKHEETSVCEKELLVEDLVKSLSISEHVKCESQLATGEFLGLENYVKTKTSYKACKAAKRSMSLDQSAESVASDFLNMLGIVHSPFVSSESDAESPRERLLREFEKEALTSGNFIMNSDADREHEVFGCIDLAETACCNLSEGFDLSSAILAAEEEHHRTSELLSRRRKAKVLEDLETEDLMRKWGLNEQIFQHSPHHCSDGFGSPIELLPEEVLELPPLGDGYGSFVPVKDGGCLRSMNPSLFGNSKNVGSLIMQVSRPVVLSAQMGCDIMGILQHMASLGSENLRMQTSKLMPLEDLTGKTLQQIAQDARPGATGPNRRAPLFHQSLSGQRAFSRRKEARRFGSNWFFSDNDSSLNINEVTSDYATVEDLTHLEVDKIESMSIEGLKIQSGMSEGETMSSIRAQSSQKISANLGGFHNFEGGGKLQPLEATGGGNEFDGLLGLSIPLEEWLRLDVGDIGDDDQSSEHPRMIFAGHKDKCVDFVNRTLREDIDQEKAYGREHGLLGNNLMLALRILLRDPLRNYEPVGDSMLALIQVERATVHPTLELHRSVSETSSGEEEDQEWMHKEDLGDSRKEAKNKRCSLWFKIAGVHLSGLNTRSGKSQLQGTKTHQQSGFRWLLASGMSKSYKPPKSESKTIIVSKPQFMTNAQNCDLLWSISSHVNGTEANWTHKRNPNVIFPE</sequence>